<keyword evidence="3" id="KW-1185">Reference proteome</keyword>
<evidence type="ECO:0000313" key="3">
    <source>
        <dbReference type="Proteomes" id="UP001234178"/>
    </source>
</evidence>
<evidence type="ECO:0008006" key="4">
    <source>
        <dbReference type="Google" id="ProtNLM"/>
    </source>
</evidence>
<dbReference type="Proteomes" id="UP001234178">
    <property type="component" value="Unassembled WGS sequence"/>
</dbReference>
<reference evidence="2 3" key="1">
    <citation type="journal article" date="2023" name="Nucleic Acids Res.">
        <title>The hologenome of Daphnia magna reveals possible DNA methylation and microbiome-mediated evolution of the host genome.</title>
        <authorList>
            <person name="Chaturvedi A."/>
            <person name="Li X."/>
            <person name="Dhandapani V."/>
            <person name="Marshall H."/>
            <person name="Kissane S."/>
            <person name="Cuenca-Cambronero M."/>
            <person name="Asole G."/>
            <person name="Calvet F."/>
            <person name="Ruiz-Romero M."/>
            <person name="Marangio P."/>
            <person name="Guigo R."/>
            <person name="Rago D."/>
            <person name="Mirbahai L."/>
            <person name="Eastwood N."/>
            <person name="Colbourne J.K."/>
            <person name="Zhou J."/>
            <person name="Mallon E."/>
            <person name="Orsini L."/>
        </authorList>
    </citation>
    <scope>NUCLEOTIDE SEQUENCE [LARGE SCALE GENOMIC DNA]</scope>
    <source>
        <strain evidence="2">LRV0_1</strain>
    </source>
</reference>
<accession>A0ABQ9ZSI0</accession>
<dbReference type="EMBL" id="JAOYFB010000005">
    <property type="protein sequence ID" value="KAK4015890.1"/>
    <property type="molecule type" value="Genomic_DNA"/>
</dbReference>
<dbReference type="InterPro" id="IPR016186">
    <property type="entry name" value="C-type_lectin-like/link_sf"/>
</dbReference>
<dbReference type="SUPFAM" id="SSF56436">
    <property type="entry name" value="C-type lectin-like"/>
    <property type="match status" value="1"/>
</dbReference>
<evidence type="ECO:0000313" key="2">
    <source>
        <dbReference type="EMBL" id="KAK4015890.1"/>
    </source>
</evidence>
<proteinExistence type="predicted"/>
<dbReference type="Gene3D" id="3.10.100.10">
    <property type="entry name" value="Mannose-Binding Protein A, subunit A"/>
    <property type="match status" value="1"/>
</dbReference>
<evidence type="ECO:0000256" key="1">
    <source>
        <dbReference type="SAM" id="MobiDB-lite"/>
    </source>
</evidence>
<comment type="caution">
    <text evidence="2">The sequence shown here is derived from an EMBL/GenBank/DDBJ whole genome shotgun (WGS) entry which is preliminary data.</text>
</comment>
<feature type="region of interest" description="Disordered" evidence="1">
    <location>
        <begin position="1"/>
        <end position="33"/>
    </location>
</feature>
<name>A0ABQ9ZSI0_9CRUS</name>
<gene>
    <name evidence="2" type="ORF">OUZ56_030857</name>
</gene>
<sequence>MLGKTEKERYTLGYPQDRRVFSKGPQDSPPGVKVAALERRQTRRCISEEPFQPFTYVNWQSGKPSHNDFGYCVYFWMDFDFESGYYWVDYSCSALYIDHICESV</sequence>
<dbReference type="InterPro" id="IPR016187">
    <property type="entry name" value="CTDL_fold"/>
</dbReference>
<organism evidence="2 3">
    <name type="scientific">Daphnia magna</name>
    <dbReference type="NCBI Taxonomy" id="35525"/>
    <lineage>
        <taxon>Eukaryota</taxon>
        <taxon>Metazoa</taxon>
        <taxon>Ecdysozoa</taxon>
        <taxon>Arthropoda</taxon>
        <taxon>Crustacea</taxon>
        <taxon>Branchiopoda</taxon>
        <taxon>Diplostraca</taxon>
        <taxon>Cladocera</taxon>
        <taxon>Anomopoda</taxon>
        <taxon>Daphniidae</taxon>
        <taxon>Daphnia</taxon>
    </lineage>
</organism>
<protein>
    <recommendedName>
        <fullName evidence="4">C-type lectin domain-containing protein</fullName>
    </recommendedName>
</protein>
<dbReference type="CDD" id="cd00037">
    <property type="entry name" value="CLECT"/>
    <property type="match status" value="1"/>
</dbReference>
<feature type="compositionally biased region" description="Basic and acidic residues" evidence="1">
    <location>
        <begin position="1"/>
        <end position="20"/>
    </location>
</feature>